<proteinExistence type="predicted"/>
<dbReference type="Pfam" id="PF02954">
    <property type="entry name" value="HTH_8"/>
    <property type="match status" value="1"/>
</dbReference>
<dbReference type="Gene3D" id="3.30.1380.20">
    <property type="entry name" value="Trafficking protein particle complex subunit 3"/>
    <property type="match status" value="1"/>
</dbReference>
<dbReference type="InterPro" id="IPR025943">
    <property type="entry name" value="Sigma_54_int_dom_ATP-bd_2"/>
</dbReference>
<evidence type="ECO:0000313" key="8">
    <source>
        <dbReference type="Proteomes" id="UP000242469"/>
    </source>
</evidence>
<dbReference type="PROSITE" id="PS00676">
    <property type="entry name" value="SIGMA54_INTERACT_2"/>
    <property type="match status" value="1"/>
</dbReference>
<dbReference type="Gene3D" id="1.10.8.60">
    <property type="match status" value="1"/>
</dbReference>
<dbReference type="InterPro" id="IPR002197">
    <property type="entry name" value="HTH_Fis"/>
</dbReference>
<dbReference type="Gene3D" id="3.40.50.300">
    <property type="entry name" value="P-loop containing nucleotide triphosphate hydrolases"/>
    <property type="match status" value="1"/>
</dbReference>
<dbReference type="InterPro" id="IPR025662">
    <property type="entry name" value="Sigma_54_int_dom_ATP-bd_1"/>
</dbReference>
<dbReference type="Pfam" id="PF00158">
    <property type="entry name" value="Sigma54_activat"/>
    <property type="match status" value="1"/>
</dbReference>
<dbReference type="InterPro" id="IPR027417">
    <property type="entry name" value="P-loop_NTPase"/>
</dbReference>
<dbReference type="STRING" id="1122198.SAMN02745729_10424"/>
<evidence type="ECO:0000313" key="7">
    <source>
        <dbReference type="EMBL" id="SEA50164.1"/>
    </source>
</evidence>
<dbReference type="GO" id="GO:0043565">
    <property type="term" value="F:sequence-specific DNA binding"/>
    <property type="evidence" value="ECO:0007669"/>
    <property type="project" value="InterPro"/>
</dbReference>
<dbReference type="InterPro" id="IPR010523">
    <property type="entry name" value="XylR_N"/>
</dbReference>
<dbReference type="SUPFAM" id="SSF52540">
    <property type="entry name" value="P-loop containing nucleoside triphosphate hydrolases"/>
    <property type="match status" value="1"/>
</dbReference>
<reference evidence="8" key="1">
    <citation type="submission" date="2016-10" db="EMBL/GenBank/DDBJ databases">
        <authorList>
            <person name="Varghese N."/>
            <person name="Submissions S."/>
        </authorList>
    </citation>
    <scope>NUCLEOTIDE SEQUENCE [LARGE SCALE GENOMIC DNA]</scope>
    <source>
        <strain evidence="8">DSM 11526</strain>
    </source>
</reference>
<dbReference type="InterPro" id="IPR002078">
    <property type="entry name" value="Sigma_54_int"/>
</dbReference>
<dbReference type="InterPro" id="IPR003593">
    <property type="entry name" value="AAA+_ATPase"/>
</dbReference>
<protein>
    <submittedName>
        <fullName evidence="7">Regulatory protein, Fis family</fullName>
    </submittedName>
</protein>
<dbReference type="SMART" id="SM00989">
    <property type="entry name" value="V4R"/>
    <property type="match status" value="1"/>
</dbReference>
<evidence type="ECO:0000256" key="4">
    <source>
        <dbReference type="ARBA" id="ARBA00023125"/>
    </source>
</evidence>
<accession>A0A1H4BQ19</accession>
<dbReference type="PROSITE" id="PS50045">
    <property type="entry name" value="SIGMA54_INTERACT_4"/>
    <property type="match status" value="1"/>
</dbReference>
<dbReference type="InterPro" id="IPR025944">
    <property type="entry name" value="Sigma_54_int_dom_CS"/>
</dbReference>
<dbReference type="Pfam" id="PF06505">
    <property type="entry name" value="XylR_N"/>
    <property type="match status" value="1"/>
</dbReference>
<evidence type="ECO:0000256" key="5">
    <source>
        <dbReference type="ARBA" id="ARBA00023163"/>
    </source>
</evidence>
<dbReference type="SMART" id="SM00382">
    <property type="entry name" value="AAA"/>
    <property type="match status" value="1"/>
</dbReference>
<gene>
    <name evidence="7" type="ORF">SAMN02745729_10424</name>
</gene>
<keyword evidence="5" id="KW-0804">Transcription</keyword>
<dbReference type="AlphaFoldDB" id="A0A1H4BQ19"/>
<dbReference type="PANTHER" id="PTHR32071">
    <property type="entry name" value="TRANSCRIPTIONAL REGULATORY PROTEIN"/>
    <property type="match status" value="1"/>
</dbReference>
<keyword evidence="1" id="KW-0547">Nucleotide-binding</keyword>
<dbReference type="OrthoDB" id="9804019at2"/>
<feature type="domain" description="Sigma-54 factor interaction" evidence="6">
    <location>
        <begin position="237"/>
        <end position="466"/>
    </location>
</feature>
<dbReference type="SUPFAM" id="SSF46689">
    <property type="entry name" value="Homeodomain-like"/>
    <property type="match status" value="1"/>
</dbReference>
<dbReference type="InterPro" id="IPR004096">
    <property type="entry name" value="V4R"/>
</dbReference>
<dbReference type="SUPFAM" id="SSF111126">
    <property type="entry name" value="Ligand-binding domain in the NO signalling and Golgi transport"/>
    <property type="match status" value="1"/>
</dbReference>
<evidence type="ECO:0000256" key="3">
    <source>
        <dbReference type="ARBA" id="ARBA00023015"/>
    </source>
</evidence>
<name>A0A1H4BQ19_9GAMM</name>
<organism evidence="7 8">
    <name type="scientific">Marinobacterium iners DSM 11526</name>
    <dbReference type="NCBI Taxonomy" id="1122198"/>
    <lineage>
        <taxon>Bacteria</taxon>
        <taxon>Pseudomonadati</taxon>
        <taxon>Pseudomonadota</taxon>
        <taxon>Gammaproteobacteria</taxon>
        <taxon>Oceanospirillales</taxon>
        <taxon>Oceanospirillaceae</taxon>
        <taxon>Marinobacterium</taxon>
    </lineage>
</organism>
<evidence type="ECO:0000256" key="2">
    <source>
        <dbReference type="ARBA" id="ARBA00022840"/>
    </source>
</evidence>
<dbReference type="InterPro" id="IPR024096">
    <property type="entry name" value="NO_sig/Golgi_transp_ligand-bd"/>
</dbReference>
<dbReference type="InterPro" id="IPR058031">
    <property type="entry name" value="AAA_lid_NorR"/>
</dbReference>
<dbReference type="GO" id="GO:0005524">
    <property type="term" value="F:ATP binding"/>
    <property type="evidence" value="ECO:0007669"/>
    <property type="project" value="UniProtKB-KW"/>
</dbReference>
<keyword evidence="4" id="KW-0238">DNA-binding</keyword>
<keyword evidence="8" id="KW-1185">Reference proteome</keyword>
<dbReference type="Gene3D" id="1.10.10.60">
    <property type="entry name" value="Homeodomain-like"/>
    <property type="match status" value="1"/>
</dbReference>
<dbReference type="PRINTS" id="PR01590">
    <property type="entry name" value="HTHFIS"/>
</dbReference>
<dbReference type="Proteomes" id="UP000242469">
    <property type="component" value="Unassembled WGS sequence"/>
</dbReference>
<dbReference type="GO" id="GO:0006355">
    <property type="term" value="P:regulation of DNA-templated transcription"/>
    <property type="evidence" value="ECO:0007669"/>
    <property type="project" value="InterPro"/>
</dbReference>
<dbReference type="Pfam" id="PF02830">
    <property type="entry name" value="V4R"/>
    <property type="match status" value="1"/>
</dbReference>
<keyword evidence="2" id="KW-0067">ATP-binding</keyword>
<dbReference type="Pfam" id="PF25601">
    <property type="entry name" value="AAA_lid_14"/>
    <property type="match status" value="1"/>
</dbReference>
<dbReference type="InterPro" id="IPR009057">
    <property type="entry name" value="Homeodomain-like_sf"/>
</dbReference>
<evidence type="ECO:0000259" key="6">
    <source>
        <dbReference type="PROSITE" id="PS50045"/>
    </source>
</evidence>
<dbReference type="FunFam" id="3.40.50.300:FF:000006">
    <property type="entry name" value="DNA-binding transcriptional regulator NtrC"/>
    <property type="match status" value="1"/>
</dbReference>
<dbReference type="EMBL" id="FNRJ01000004">
    <property type="protein sequence ID" value="SEA50164.1"/>
    <property type="molecule type" value="Genomic_DNA"/>
</dbReference>
<dbReference type="PROSITE" id="PS00688">
    <property type="entry name" value="SIGMA54_INTERACT_3"/>
    <property type="match status" value="1"/>
</dbReference>
<sequence>MATTQELEFPGSGDLLSQIRFESDKGKIWLNEQRMLMIHSSVMGLLRKELIDTLGINRAKGFLMRFGYHSGWKDAELVAKVRPDMSKEDAFFVGPQLHCIKGMVNVKPVALNIDMDNGIFHGEFDWFDSYEADVHLHDFGPAEEPICWTLIGYASGYTTYFMGQQVIFKETQCAGMGHDHCHIVGKPVEQWDDQAELERYLLPDPIAEELFSLQSQLSDLRDNFRSSDQSEDLLFNSVGRSGAFKNVCQLIRRASSSRVTVLLQGETGVGKEIVARGLHLSSDRADKAFVAVNCACIPPDLIEAELFGVEKGAFTGAVQSREGKFERAHGGTIFLDEVIELSPRAQASLLRVLQESEMERVGDTRTRRIDVRVVAAANEDLEEAVRNGKFRPDLFYRLNVYPVHIPPLRDRTEDIPLLIEHFLEKYHTLYNKRTLGVSDLAMQALMNYKWPGNIRELENMIERGVILTDNNHTIDLDAFFPSLSEPTHPLNSIKRNGTLGTERLPLDRQPLQSDSGMLPQDLLCDQLLSEEFSLEAMEEQLIRTAMDRVEGNVSKAARLLGMTRPQLAYRLKKLDSD</sequence>
<keyword evidence="3" id="KW-0805">Transcription regulation</keyword>
<dbReference type="CDD" id="cd00009">
    <property type="entry name" value="AAA"/>
    <property type="match status" value="1"/>
</dbReference>
<dbReference type="RefSeq" id="WP_091824627.1">
    <property type="nucleotide sequence ID" value="NZ_FNRJ01000004.1"/>
</dbReference>
<evidence type="ECO:0000256" key="1">
    <source>
        <dbReference type="ARBA" id="ARBA00022741"/>
    </source>
</evidence>
<dbReference type="PROSITE" id="PS00675">
    <property type="entry name" value="SIGMA54_INTERACT_1"/>
    <property type="match status" value="1"/>
</dbReference>